<organism evidence="9 10">
    <name type="scientific">Aquimarina spongiae</name>
    <dbReference type="NCBI Taxonomy" id="570521"/>
    <lineage>
        <taxon>Bacteria</taxon>
        <taxon>Pseudomonadati</taxon>
        <taxon>Bacteroidota</taxon>
        <taxon>Flavobacteriia</taxon>
        <taxon>Flavobacteriales</taxon>
        <taxon>Flavobacteriaceae</taxon>
        <taxon>Aquimarina</taxon>
    </lineage>
</organism>
<evidence type="ECO:0000313" key="10">
    <source>
        <dbReference type="Proteomes" id="UP000184432"/>
    </source>
</evidence>
<dbReference type="EMBL" id="FQYP01000001">
    <property type="protein sequence ID" value="SHI49558.1"/>
    <property type="molecule type" value="Genomic_DNA"/>
</dbReference>
<evidence type="ECO:0000256" key="4">
    <source>
        <dbReference type="ARBA" id="ARBA00022692"/>
    </source>
</evidence>
<keyword evidence="2 7" id="KW-0813">Transport</keyword>
<dbReference type="Gene3D" id="2.40.170.20">
    <property type="entry name" value="TonB-dependent receptor, beta-barrel domain"/>
    <property type="match status" value="1"/>
</dbReference>
<dbReference type="FunFam" id="2.60.40.1120:FF:000003">
    <property type="entry name" value="Outer membrane protein Omp121"/>
    <property type="match status" value="1"/>
</dbReference>
<protein>
    <submittedName>
        <fullName evidence="9">TonB-linked outer membrane protein, SusC/RagA family</fullName>
    </submittedName>
</protein>
<dbReference type="PROSITE" id="PS52016">
    <property type="entry name" value="TONB_DEPENDENT_REC_3"/>
    <property type="match status" value="1"/>
</dbReference>
<evidence type="ECO:0000313" key="9">
    <source>
        <dbReference type="EMBL" id="SHI49558.1"/>
    </source>
</evidence>
<dbReference type="GO" id="GO:0009279">
    <property type="term" value="C:cell outer membrane"/>
    <property type="evidence" value="ECO:0007669"/>
    <property type="project" value="UniProtKB-SubCell"/>
</dbReference>
<dbReference type="Pfam" id="PF07715">
    <property type="entry name" value="Plug"/>
    <property type="match status" value="1"/>
</dbReference>
<evidence type="ECO:0000256" key="2">
    <source>
        <dbReference type="ARBA" id="ARBA00022448"/>
    </source>
</evidence>
<evidence type="ECO:0000256" key="6">
    <source>
        <dbReference type="ARBA" id="ARBA00023237"/>
    </source>
</evidence>
<keyword evidence="10" id="KW-1185">Reference proteome</keyword>
<keyword evidence="4 7" id="KW-0812">Transmembrane</keyword>
<accession>A0A1M6BLY7</accession>
<dbReference type="FunFam" id="2.170.130.10:FF:000008">
    <property type="entry name" value="SusC/RagA family TonB-linked outer membrane protein"/>
    <property type="match status" value="1"/>
</dbReference>
<dbReference type="InterPro" id="IPR039426">
    <property type="entry name" value="TonB-dep_rcpt-like"/>
</dbReference>
<dbReference type="Proteomes" id="UP000184432">
    <property type="component" value="Unassembled WGS sequence"/>
</dbReference>
<name>A0A1M6BLY7_9FLAO</name>
<dbReference type="Gene3D" id="2.60.40.1120">
    <property type="entry name" value="Carboxypeptidase-like, regulatory domain"/>
    <property type="match status" value="1"/>
</dbReference>
<dbReference type="InterPro" id="IPR012910">
    <property type="entry name" value="Plug_dom"/>
</dbReference>
<dbReference type="NCBIfam" id="TIGR04056">
    <property type="entry name" value="OMP_RagA_SusC"/>
    <property type="match status" value="1"/>
</dbReference>
<dbReference type="InterPro" id="IPR023996">
    <property type="entry name" value="TonB-dep_OMP_SusC/RagA"/>
</dbReference>
<dbReference type="RefSeq" id="WP_073314266.1">
    <property type="nucleotide sequence ID" value="NZ_FQYP01000001.1"/>
</dbReference>
<dbReference type="Gene3D" id="2.170.130.10">
    <property type="entry name" value="TonB-dependent receptor, plug domain"/>
    <property type="match status" value="1"/>
</dbReference>
<keyword evidence="6 7" id="KW-0998">Cell outer membrane</keyword>
<dbReference type="SUPFAM" id="SSF56935">
    <property type="entry name" value="Porins"/>
    <property type="match status" value="1"/>
</dbReference>
<evidence type="ECO:0000256" key="1">
    <source>
        <dbReference type="ARBA" id="ARBA00004571"/>
    </source>
</evidence>
<proteinExistence type="inferred from homology"/>
<dbReference type="InterPro" id="IPR036942">
    <property type="entry name" value="Beta-barrel_TonB_sf"/>
</dbReference>
<feature type="domain" description="TonB-dependent receptor plug" evidence="8">
    <location>
        <begin position="115"/>
        <end position="243"/>
    </location>
</feature>
<comment type="subcellular location">
    <subcellularLocation>
        <location evidence="1 7">Cell outer membrane</location>
        <topology evidence="1 7">Multi-pass membrane protein</topology>
    </subcellularLocation>
</comment>
<dbReference type="InterPro" id="IPR008969">
    <property type="entry name" value="CarboxyPept-like_regulatory"/>
</dbReference>
<dbReference type="OrthoDB" id="9768177at2"/>
<dbReference type="InterPro" id="IPR023997">
    <property type="entry name" value="TonB-dep_OMP_SusC/RagA_CS"/>
</dbReference>
<dbReference type="Pfam" id="PF13715">
    <property type="entry name" value="CarbopepD_reg_2"/>
    <property type="match status" value="1"/>
</dbReference>
<evidence type="ECO:0000256" key="3">
    <source>
        <dbReference type="ARBA" id="ARBA00022452"/>
    </source>
</evidence>
<dbReference type="AlphaFoldDB" id="A0A1M6BLY7"/>
<evidence type="ECO:0000256" key="5">
    <source>
        <dbReference type="ARBA" id="ARBA00023136"/>
    </source>
</evidence>
<evidence type="ECO:0000256" key="7">
    <source>
        <dbReference type="PROSITE-ProRule" id="PRU01360"/>
    </source>
</evidence>
<keyword evidence="3 7" id="KW-1134">Transmembrane beta strand</keyword>
<keyword evidence="5 7" id="KW-0472">Membrane</keyword>
<evidence type="ECO:0000259" key="8">
    <source>
        <dbReference type="Pfam" id="PF07715"/>
    </source>
</evidence>
<dbReference type="STRING" id="570521.SAMN04488508_101898"/>
<reference evidence="10" key="1">
    <citation type="submission" date="2016-11" db="EMBL/GenBank/DDBJ databases">
        <authorList>
            <person name="Varghese N."/>
            <person name="Submissions S."/>
        </authorList>
    </citation>
    <scope>NUCLEOTIDE SEQUENCE [LARGE SCALE GENOMIC DNA]</scope>
    <source>
        <strain evidence="10">DSM 22623</strain>
    </source>
</reference>
<sequence length="1045" mass="114795">MIKLKLAIIAILIIGIQPVLSQGDSITGMVTDQNNSPLPGVTVLVKGTSNGTTTDFDGNYELKGVSKGNTIQFSYLGMETVERIYTDSKRINIVMTQDATDLDEVVLIGYGESSKKDLTSAISTISAETLAKQTIPNIDQGIQGLVSGVTVTRSSGQPGGAVSIRVRGITSVTGTNEPLYIIDGVNVTNASTQSFNFSRFGGTGGQTAVSPLSALNPNDIESITVLKDASAAAIYGAQASNGVVLITTKRGKVGKAKISYETYGGVQFAPNLIDMMNLREYAAYTNEARQTPSVNLPPLPQFEDPSILGEGTDWQRAIFRAAPITNHQLSLSGGKENAKFYASINYFDQEGIVINSGLRRFGARLNLDYKVNDWLKFGHNINLSNSLEEVGLNDSRNGTITTALRQTPDIPIRNPDGTFGSPDNVLGNTAALNPVASAEIRSSTLERYKINGNLFLDLQLANNLSFRTDLGYDYNTAKTESFFPTFDFGSIKNDTNTAFKSANEGFYYLFKNYLTYSPQFGDHRFRLLLGAEAQKSQFQGLSGQRSNFPSNEVDGLNTGDAEESLAESFEGSSTIASYFGRINYNYLDKYLLSASVRYDGSSKFGPNNRWGVFPSASAAWVVSEEPFMESVSNVWDYFKIRVGYGTSGNQQISDNLFRTLLRNVNTALGSGFSAANFPNADVAWESLISPNLGVELGFLNSKIRLDVDVYRKTSKDFLAIQPLPGFLGSLNSLSFIGIQPPVLNFGEMINDGIDVNLSTKNINKEHFSWDSNIVFSLYRNEIRELSNDDDAIIGTIQDEDVIADLTRSQVGQPIGMFFGFVTDGLFRSQEELNNGPIPAESSISEANGTWLGDIRFRDLNDDGVIDANDRTFIGNPHPDFTFSITNNFRYRMFDLSIFLQGSYGNDIYNYTRVFTEGINRFNSNQATTVIDRYSATNPNGSLPRYSDGDRNGNTRVSDRFIEDGSYLRIQSVTLGCTLPKDTFGKNNFFDRVRVYTILQNIYTLTNYSGYDPEVGSLNQSALLKGIDFGRYPVPRTITLGLNVQF</sequence>
<comment type="similarity">
    <text evidence="7">Belongs to the TonB-dependent receptor family.</text>
</comment>
<dbReference type="NCBIfam" id="TIGR04057">
    <property type="entry name" value="SusC_RagA_signa"/>
    <property type="match status" value="1"/>
</dbReference>
<dbReference type="SUPFAM" id="SSF49464">
    <property type="entry name" value="Carboxypeptidase regulatory domain-like"/>
    <property type="match status" value="1"/>
</dbReference>
<dbReference type="InterPro" id="IPR037066">
    <property type="entry name" value="Plug_dom_sf"/>
</dbReference>
<gene>
    <name evidence="9" type="ORF">SAMN04488508_101898</name>
</gene>